<dbReference type="Proteomes" id="UP000650628">
    <property type="component" value="Unassembled WGS sequence"/>
</dbReference>
<dbReference type="RefSeq" id="WP_203957612.1">
    <property type="nucleotide sequence ID" value="NZ_BOOO01000042.1"/>
</dbReference>
<dbReference type="AlphaFoldDB" id="A0A8J3TVQ1"/>
<proteinExistence type="predicted"/>
<evidence type="ECO:0000313" key="1">
    <source>
        <dbReference type="EMBL" id="GII33790.1"/>
    </source>
</evidence>
<dbReference type="SUPFAM" id="SSF48452">
    <property type="entry name" value="TPR-like"/>
    <property type="match status" value="1"/>
</dbReference>
<keyword evidence="2" id="KW-1185">Reference proteome</keyword>
<organism evidence="1 2">
    <name type="scientific">Planotetraspora mira</name>
    <dbReference type="NCBI Taxonomy" id="58121"/>
    <lineage>
        <taxon>Bacteria</taxon>
        <taxon>Bacillati</taxon>
        <taxon>Actinomycetota</taxon>
        <taxon>Actinomycetes</taxon>
        <taxon>Streptosporangiales</taxon>
        <taxon>Streptosporangiaceae</taxon>
        <taxon>Planotetraspora</taxon>
    </lineage>
</organism>
<sequence>MRLSEKRWIKLARQSNHHGEQAARLYLSGYYEIAMKAADRAIRAASKLHKSDRGDRDVVEVLADHLRNRAETQSSWVRTPDVWNTASARRLIKGGIADATRALSLFEKLVAAPGAPFPVRPAEVRLTLSELHQMAGDLTRARELAESAIADYRRHCDTDDRDTLLKFARALSRYADVVTAADATDDALAARRRSIELSRPDAGQDGWLWTTRFDRHLIWLSSQTLERFCLTASLFAAQLGPADSAAAEALLALQDAAEGYAGLIEPTLLPSDPFRGASNALERQADRLNAVDEPELAEAYLTARAALGTPRRHEVVTRLRAPLEKVVERLVAEQGTHQ</sequence>
<gene>
    <name evidence="1" type="ORF">Pmi06nite_72320</name>
</gene>
<reference evidence="1 2" key="1">
    <citation type="submission" date="2021-01" db="EMBL/GenBank/DDBJ databases">
        <title>Whole genome shotgun sequence of Planotetraspora mira NBRC 15435.</title>
        <authorList>
            <person name="Komaki H."/>
            <person name="Tamura T."/>
        </authorList>
    </citation>
    <scope>NUCLEOTIDE SEQUENCE [LARGE SCALE GENOMIC DNA]</scope>
    <source>
        <strain evidence="1 2">NBRC 15435</strain>
    </source>
</reference>
<accession>A0A8J3TVQ1</accession>
<dbReference type="EMBL" id="BOOO01000042">
    <property type="protein sequence ID" value="GII33790.1"/>
    <property type="molecule type" value="Genomic_DNA"/>
</dbReference>
<name>A0A8J3TVQ1_9ACTN</name>
<comment type="caution">
    <text evidence="1">The sequence shown here is derived from an EMBL/GenBank/DDBJ whole genome shotgun (WGS) entry which is preliminary data.</text>
</comment>
<protein>
    <submittedName>
        <fullName evidence="1">Uncharacterized protein</fullName>
    </submittedName>
</protein>
<evidence type="ECO:0000313" key="2">
    <source>
        <dbReference type="Proteomes" id="UP000650628"/>
    </source>
</evidence>
<dbReference type="Gene3D" id="1.25.40.10">
    <property type="entry name" value="Tetratricopeptide repeat domain"/>
    <property type="match status" value="1"/>
</dbReference>
<dbReference type="InterPro" id="IPR011990">
    <property type="entry name" value="TPR-like_helical_dom_sf"/>
</dbReference>